<evidence type="ECO:0000256" key="2">
    <source>
        <dbReference type="ARBA" id="ARBA00023157"/>
    </source>
</evidence>
<dbReference type="InterPro" id="IPR000668">
    <property type="entry name" value="Peptidase_C1A_C"/>
</dbReference>
<keyword evidence="9" id="KW-1185">Reference proteome</keyword>
<evidence type="ECO:0000256" key="5">
    <source>
        <dbReference type="SAM" id="SignalP"/>
    </source>
</evidence>
<dbReference type="InterPro" id="IPR013201">
    <property type="entry name" value="Prot_inhib_I29"/>
</dbReference>
<organism evidence="8 9">
    <name type="scientific">Steinernema hermaphroditum</name>
    <dbReference type="NCBI Taxonomy" id="289476"/>
    <lineage>
        <taxon>Eukaryota</taxon>
        <taxon>Metazoa</taxon>
        <taxon>Ecdysozoa</taxon>
        <taxon>Nematoda</taxon>
        <taxon>Chromadorea</taxon>
        <taxon>Rhabditida</taxon>
        <taxon>Tylenchina</taxon>
        <taxon>Panagrolaimomorpha</taxon>
        <taxon>Strongyloidoidea</taxon>
        <taxon>Steinernematidae</taxon>
        <taxon>Steinernema</taxon>
    </lineage>
</organism>
<dbReference type="PROSITE" id="PS00639">
    <property type="entry name" value="THIOL_PROTEASE_HIS"/>
    <property type="match status" value="1"/>
</dbReference>
<dbReference type="GO" id="GO:0008234">
    <property type="term" value="F:cysteine-type peptidase activity"/>
    <property type="evidence" value="ECO:0007669"/>
    <property type="project" value="InterPro"/>
</dbReference>
<dbReference type="Proteomes" id="UP001175271">
    <property type="component" value="Unassembled WGS sequence"/>
</dbReference>
<feature type="domain" description="Peptidase C1A papain C-terminal" evidence="6">
    <location>
        <begin position="119"/>
        <end position="325"/>
    </location>
</feature>
<dbReference type="FunFam" id="3.90.70.10:FF:000332">
    <property type="entry name" value="Cathepsin L1"/>
    <property type="match status" value="1"/>
</dbReference>
<keyword evidence="4" id="KW-0472">Membrane</keyword>
<feature type="region of interest" description="Disordered" evidence="3">
    <location>
        <begin position="431"/>
        <end position="455"/>
    </location>
</feature>
<dbReference type="PANTHER" id="PTHR12411">
    <property type="entry name" value="CYSTEINE PROTEASE FAMILY C1-RELATED"/>
    <property type="match status" value="1"/>
</dbReference>
<evidence type="ECO:0000313" key="9">
    <source>
        <dbReference type="Proteomes" id="UP001175271"/>
    </source>
</evidence>
<dbReference type="InterPro" id="IPR038765">
    <property type="entry name" value="Papain-like_cys_pep_sf"/>
</dbReference>
<dbReference type="PRINTS" id="PR00705">
    <property type="entry name" value="PAPAIN"/>
</dbReference>
<dbReference type="SUPFAM" id="SSF54001">
    <property type="entry name" value="Cysteine proteinases"/>
    <property type="match status" value="1"/>
</dbReference>
<evidence type="ECO:0008006" key="10">
    <source>
        <dbReference type="Google" id="ProtNLM"/>
    </source>
</evidence>
<protein>
    <recommendedName>
        <fullName evidence="10">Peptidase C1A papain C-terminal domain-containing protein</fullName>
    </recommendedName>
</protein>
<proteinExistence type="inferred from homology"/>
<accession>A0AA39IRD1</accession>
<evidence type="ECO:0000313" key="8">
    <source>
        <dbReference type="EMBL" id="KAK0429081.1"/>
    </source>
</evidence>
<comment type="similarity">
    <text evidence="1">Belongs to the peptidase C1 family.</text>
</comment>
<keyword evidence="5" id="KW-0732">Signal</keyword>
<dbReference type="CDD" id="cd02248">
    <property type="entry name" value="Peptidase_C1A"/>
    <property type="match status" value="1"/>
</dbReference>
<keyword evidence="2" id="KW-1015">Disulfide bond</keyword>
<dbReference type="EMBL" id="JAUCMV010000001">
    <property type="protein sequence ID" value="KAK0429081.1"/>
    <property type="molecule type" value="Genomic_DNA"/>
</dbReference>
<dbReference type="Pfam" id="PF08246">
    <property type="entry name" value="Inhibitor_I29"/>
    <property type="match status" value="1"/>
</dbReference>
<feature type="signal peptide" evidence="5">
    <location>
        <begin position="1"/>
        <end position="18"/>
    </location>
</feature>
<evidence type="ECO:0000256" key="4">
    <source>
        <dbReference type="SAM" id="Phobius"/>
    </source>
</evidence>
<dbReference type="SMART" id="SM00645">
    <property type="entry name" value="Pept_C1"/>
    <property type="match status" value="1"/>
</dbReference>
<feature type="chain" id="PRO_5041414136" description="Peptidase C1A papain C-terminal domain-containing protein" evidence="5">
    <location>
        <begin position="19"/>
        <end position="455"/>
    </location>
</feature>
<dbReference type="Gene3D" id="1.10.287.2250">
    <property type="match status" value="1"/>
</dbReference>
<name>A0AA39IRD1_9BILA</name>
<keyword evidence="4" id="KW-1133">Transmembrane helix</keyword>
<comment type="caution">
    <text evidence="8">The sequence shown here is derived from an EMBL/GenBank/DDBJ whole genome shotgun (WGS) entry which is preliminary data.</text>
</comment>
<dbReference type="InterPro" id="IPR039417">
    <property type="entry name" value="Peptidase_C1A_papain-like"/>
</dbReference>
<feature type="compositionally biased region" description="Polar residues" evidence="3">
    <location>
        <begin position="431"/>
        <end position="440"/>
    </location>
</feature>
<gene>
    <name evidence="8" type="ORF">QR680_011178</name>
</gene>
<evidence type="ECO:0000259" key="7">
    <source>
        <dbReference type="SMART" id="SM00848"/>
    </source>
</evidence>
<dbReference type="InterPro" id="IPR013128">
    <property type="entry name" value="Peptidase_C1A"/>
</dbReference>
<dbReference type="InterPro" id="IPR025660">
    <property type="entry name" value="Pept_his_AS"/>
</dbReference>
<dbReference type="GO" id="GO:0006508">
    <property type="term" value="P:proteolysis"/>
    <property type="evidence" value="ECO:0007669"/>
    <property type="project" value="InterPro"/>
</dbReference>
<evidence type="ECO:0000256" key="3">
    <source>
        <dbReference type="SAM" id="MobiDB-lite"/>
    </source>
</evidence>
<reference evidence="8" key="1">
    <citation type="submission" date="2023-06" db="EMBL/GenBank/DDBJ databases">
        <title>Genomic analysis of the entomopathogenic nematode Steinernema hermaphroditum.</title>
        <authorList>
            <person name="Schwarz E.M."/>
            <person name="Heppert J.K."/>
            <person name="Baniya A."/>
            <person name="Schwartz H.T."/>
            <person name="Tan C.-H."/>
            <person name="Antoshechkin I."/>
            <person name="Sternberg P.W."/>
            <person name="Goodrich-Blair H."/>
            <person name="Dillman A.R."/>
        </authorList>
    </citation>
    <scope>NUCLEOTIDE SEQUENCE</scope>
    <source>
        <strain evidence="8">PS9179</strain>
        <tissue evidence="8">Whole animal</tissue>
    </source>
</reference>
<evidence type="ECO:0000259" key="6">
    <source>
        <dbReference type="SMART" id="SM00645"/>
    </source>
</evidence>
<feature type="transmembrane region" description="Helical" evidence="4">
    <location>
        <begin position="400"/>
        <end position="421"/>
    </location>
</feature>
<dbReference type="InterPro" id="IPR025661">
    <property type="entry name" value="Pept_asp_AS"/>
</dbReference>
<dbReference type="AlphaFoldDB" id="A0AA39IRD1"/>
<dbReference type="Pfam" id="PF00112">
    <property type="entry name" value="Peptidase_C1"/>
    <property type="match status" value="2"/>
</dbReference>
<keyword evidence="4" id="KW-0812">Transmembrane</keyword>
<dbReference type="Gene3D" id="3.90.70.10">
    <property type="entry name" value="Cysteine proteinases"/>
    <property type="match status" value="2"/>
</dbReference>
<dbReference type="SMART" id="SM00848">
    <property type="entry name" value="Inhibitor_I29"/>
    <property type="match status" value="1"/>
</dbReference>
<dbReference type="PROSITE" id="PS00640">
    <property type="entry name" value="THIOL_PROTEASE_ASN"/>
    <property type="match status" value="1"/>
</dbReference>
<sequence length="455" mass="51168">MRKSLLLLLIWSILIVAGQDESVLRDMKDGWREWVDFKTKYKKVYPSHQEEERRMYNYFNNKKFIVNHNDRYRDGQTSFFLKINSRADYYDSELMQMNGLKPSLQKYTGSPYSPRGSVIPQSLDWRLVNGVVSRVKDQGRCASDWLFSAAEALESQHNIHFLDQLTLPKREVMDGSRNYGNQGCNGGVMDNTFKYMQDNSGGRVLSGTQVYGFVDLPSGSENGLKEAVATRGPISAGIDASQKTFWFYGGGVYKDSKCSSQRSQLNHAVLVTGYGKGNDLRDYWIVKNSWGQDWGEKGYMRLVRNHYDYRYKNNCGIASMASYAAVAVARTDVNTTNACAQYNSHTAEGSGKCLKCSLGRDVRSCVQCYFTRQYELYLWCQKEGPTPGPGPYTPSHGPSAVLVLLAIAGLILVILVMMFLLTKCAENSSAPAENRVSGSLNEGLENPNFDNENVI</sequence>
<feature type="domain" description="Cathepsin propeptide inhibitor" evidence="7">
    <location>
        <begin position="34"/>
        <end position="94"/>
    </location>
</feature>
<evidence type="ECO:0000256" key="1">
    <source>
        <dbReference type="ARBA" id="ARBA00008455"/>
    </source>
</evidence>